<dbReference type="Proteomes" id="UP001456524">
    <property type="component" value="Unassembled WGS sequence"/>
</dbReference>
<keyword evidence="3" id="KW-1185">Reference proteome</keyword>
<dbReference type="InterPro" id="IPR000246">
    <property type="entry name" value="Peptidase_T2"/>
</dbReference>
<protein>
    <submittedName>
        <fullName evidence="2">Nucleophile aminohydrolase</fullName>
    </submittedName>
</protein>
<gene>
    <name evidence="2" type="ORF">IWX90DRAFT_377386</name>
</gene>
<dbReference type="CDD" id="cd04701">
    <property type="entry name" value="Asparaginase_2"/>
    <property type="match status" value="1"/>
</dbReference>
<evidence type="ECO:0000256" key="1">
    <source>
        <dbReference type="SAM" id="MobiDB-lite"/>
    </source>
</evidence>
<dbReference type="EMBL" id="JBBWUH010000001">
    <property type="protein sequence ID" value="KAK8177519.1"/>
    <property type="molecule type" value="Genomic_DNA"/>
</dbReference>
<organism evidence="2 3">
    <name type="scientific">Phyllosticta citrichinensis</name>
    <dbReference type="NCBI Taxonomy" id="1130410"/>
    <lineage>
        <taxon>Eukaryota</taxon>
        <taxon>Fungi</taxon>
        <taxon>Dikarya</taxon>
        <taxon>Ascomycota</taxon>
        <taxon>Pezizomycotina</taxon>
        <taxon>Dothideomycetes</taxon>
        <taxon>Dothideomycetes incertae sedis</taxon>
        <taxon>Botryosphaeriales</taxon>
        <taxon>Phyllostictaceae</taxon>
        <taxon>Phyllosticta</taxon>
    </lineage>
</organism>
<dbReference type="PANTHER" id="PTHR10188">
    <property type="entry name" value="L-ASPARAGINASE"/>
    <property type="match status" value="1"/>
</dbReference>
<dbReference type="SUPFAM" id="SSF56235">
    <property type="entry name" value="N-terminal nucleophile aminohydrolases (Ntn hydrolases)"/>
    <property type="match status" value="1"/>
</dbReference>
<evidence type="ECO:0000313" key="2">
    <source>
        <dbReference type="EMBL" id="KAK8177519.1"/>
    </source>
</evidence>
<feature type="region of interest" description="Disordered" evidence="1">
    <location>
        <begin position="192"/>
        <end position="216"/>
    </location>
</feature>
<dbReference type="Pfam" id="PF01112">
    <property type="entry name" value="Asparaginase_2"/>
    <property type="match status" value="1"/>
</dbReference>
<proteinExistence type="predicted"/>
<dbReference type="PANTHER" id="PTHR10188:SF43">
    <property type="entry name" value="ASPARAGINASE (EUROFUNG)"/>
    <property type="match status" value="1"/>
</dbReference>
<reference evidence="2 3" key="1">
    <citation type="journal article" date="2022" name="G3 (Bethesda)">
        <title>Enemy or ally: a genomic approach to elucidate the lifestyle of Phyllosticta citrichinaensis.</title>
        <authorList>
            <person name="Buijs V.A."/>
            <person name="Groenewald J.Z."/>
            <person name="Haridas S."/>
            <person name="LaButti K.M."/>
            <person name="Lipzen A."/>
            <person name="Martin F.M."/>
            <person name="Barry K."/>
            <person name="Grigoriev I.V."/>
            <person name="Crous P.W."/>
            <person name="Seidl M.F."/>
        </authorList>
    </citation>
    <scope>NUCLEOTIDE SEQUENCE [LARGE SCALE GENOMIC DNA]</scope>
    <source>
        <strain evidence="2 3">CBS 129764</strain>
    </source>
</reference>
<sequence>MANSTLPCPSGTMTPRIIVHGGAGNISHATLPHPSTLPYRHALRRILRETSALFTKDPHIAAHVAAAHAVSLFENDPLFNAGRGAVFTTAGTNELEASLMVSRGKHKRGVGAMLVTTVKNPILLCRELLERGEALDGGGAGAHVQLSGPQVEQLAHEWGCEVVDTDYFWTKRRWEEHRKGLQRGKGAVVSEDMEALGDEEEVDELGKGRDGDPSWNGKEYLPQGTVGCVVMDSFGTIAVATSTGGLTNKLPGRIGDTPTLGAGFWAEQWLEDFASSMPYQARTSAAASPLDRLSRGDITGVLSDCLPSLASADASPPMPQEKLSNYSDTKRRHAVGLSGTGNGDSFLRVAAARTAAAMCRFSSPNLPLRTALKRVAGPGGELQQSAEERWCKTGEGEGGIIGIELRGDKSSVLYDMNCGGMFRAWVDEEGKERVAVFADEDGREDYDLSES</sequence>
<dbReference type="Gene3D" id="3.60.20.30">
    <property type="entry name" value="(Glycosyl)asparaginase"/>
    <property type="match status" value="1"/>
</dbReference>
<dbReference type="InterPro" id="IPR029055">
    <property type="entry name" value="Ntn_hydrolases_N"/>
</dbReference>
<evidence type="ECO:0000313" key="3">
    <source>
        <dbReference type="Proteomes" id="UP001456524"/>
    </source>
</evidence>
<name>A0ABR1Y6I2_9PEZI</name>
<accession>A0ABR1Y6I2</accession>
<feature type="compositionally biased region" description="Acidic residues" evidence="1">
    <location>
        <begin position="192"/>
        <end position="203"/>
    </location>
</feature>
<comment type="caution">
    <text evidence="2">The sequence shown here is derived from an EMBL/GenBank/DDBJ whole genome shotgun (WGS) entry which is preliminary data.</text>
</comment>